<dbReference type="InterPro" id="IPR025392">
    <property type="entry name" value="DUF4124"/>
</dbReference>
<protein>
    <submittedName>
        <fullName evidence="2">DUF4124 domain-containing protein</fullName>
    </submittedName>
</protein>
<keyword evidence="3" id="KW-1185">Reference proteome</keyword>
<proteinExistence type="predicted"/>
<gene>
    <name evidence="2" type="ORF">ACFONC_01515</name>
</gene>
<feature type="domain" description="DUF4124" evidence="1">
    <location>
        <begin position="51"/>
        <end position="84"/>
    </location>
</feature>
<dbReference type="RefSeq" id="WP_386741797.1">
    <property type="nucleotide sequence ID" value="NZ_JBHRYA010000001.1"/>
</dbReference>
<evidence type="ECO:0000313" key="3">
    <source>
        <dbReference type="Proteomes" id="UP001595705"/>
    </source>
</evidence>
<name>A0ABV7XFA4_9GAMM</name>
<evidence type="ECO:0000313" key="2">
    <source>
        <dbReference type="EMBL" id="MFC3714835.1"/>
    </source>
</evidence>
<dbReference type="Proteomes" id="UP001595705">
    <property type="component" value="Unassembled WGS sequence"/>
</dbReference>
<dbReference type="Pfam" id="PF13511">
    <property type="entry name" value="DUF4124"/>
    <property type="match status" value="1"/>
</dbReference>
<sequence length="95" mass="10701">MQLRWALLLGLVAGVAAAWWLSRDTPEQAREKQARAEQAAAADYEDSRPVLYRWRDDSGSLHVTDTAPKGRKYERIPIEPDPAIEVHGDRPPGPR</sequence>
<accession>A0ABV7XFA4</accession>
<dbReference type="EMBL" id="JBHRYA010000001">
    <property type="protein sequence ID" value="MFC3714835.1"/>
    <property type="molecule type" value="Genomic_DNA"/>
</dbReference>
<evidence type="ECO:0000259" key="1">
    <source>
        <dbReference type="Pfam" id="PF13511"/>
    </source>
</evidence>
<organism evidence="2 3">
    <name type="scientific">Luteimonas soli</name>
    <dbReference type="NCBI Taxonomy" id="1648966"/>
    <lineage>
        <taxon>Bacteria</taxon>
        <taxon>Pseudomonadati</taxon>
        <taxon>Pseudomonadota</taxon>
        <taxon>Gammaproteobacteria</taxon>
        <taxon>Lysobacterales</taxon>
        <taxon>Lysobacteraceae</taxon>
        <taxon>Luteimonas</taxon>
    </lineage>
</organism>
<reference evidence="3" key="1">
    <citation type="journal article" date="2019" name="Int. J. Syst. Evol. Microbiol.">
        <title>The Global Catalogue of Microorganisms (GCM) 10K type strain sequencing project: providing services to taxonomists for standard genome sequencing and annotation.</title>
        <authorList>
            <consortium name="The Broad Institute Genomics Platform"/>
            <consortium name="The Broad Institute Genome Sequencing Center for Infectious Disease"/>
            <person name="Wu L."/>
            <person name="Ma J."/>
        </authorList>
    </citation>
    <scope>NUCLEOTIDE SEQUENCE [LARGE SCALE GENOMIC DNA]</scope>
    <source>
        <strain evidence="3">KCTC 42441</strain>
    </source>
</reference>
<comment type="caution">
    <text evidence="2">The sequence shown here is derived from an EMBL/GenBank/DDBJ whole genome shotgun (WGS) entry which is preliminary data.</text>
</comment>